<comment type="caution">
    <text evidence="4">The sequence shown here is derived from an EMBL/GenBank/DDBJ whole genome shotgun (WGS) entry which is preliminary data.</text>
</comment>
<dbReference type="Proteomes" id="UP001237642">
    <property type="component" value="Unassembled WGS sequence"/>
</dbReference>
<dbReference type="SUPFAM" id="SSF48371">
    <property type="entry name" value="ARM repeat"/>
    <property type="match status" value="1"/>
</dbReference>
<reference evidence="4" key="1">
    <citation type="submission" date="2023-02" db="EMBL/GenBank/DDBJ databases">
        <title>Genome of toxic invasive species Heracleum sosnowskyi carries increased number of genes despite the absence of recent whole-genome duplications.</title>
        <authorList>
            <person name="Schelkunov M."/>
            <person name="Shtratnikova V."/>
            <person name="Makarenko M."/>
            <person name="Klepikova A."/>
            <person name="Omelchenko D."/>
            <person name="Novikova G."/>
            <person name="Obukhova E."/>
            <person name="Bogdanov V."/>
            <person name="Penin A."/>
            <person name="Logacheva M."/>
        </authorList>
    </citation>
    <scope>NUCLEOTIDE SEQUENCE</scope>
    <source>
        <strain evidence="4">Hsosn_3</strain>
        <tissue evidence="4">Leaf</tissue>
    </source>
</reference>
<keyword evidence="5" id="KW-1185">Reference proteome</keyword>
<sequence length="403" mass="44937">MGIFVDSDDPGQGNPKDIILGMEAMSSPLRKKTLLIKPPGPKVAQYNTYIHKMLSFNIKRQIERLEPHFSDLMKLTEESMEFNPSSLLDTMDQIIDIINYEPRVVEHGFKPDVVERIVEILQCSNTKSIKNSATHILAFSGLHKCESKIINEAIQVLVDLMRDENTTNRALCTLIRLASVFPDHAITIVEKKAIDVAFNVVTNGKGYFETSNCVATLLVLVCQVKLSPDEERVVLAILDKLIQTNCHLDHHIVRACDALQYCSFKKHVELEEQAFKRIIALISHSNIKVASSALGVVGNIARWGTVDQVQILAQDSELLKCLGMTMRGKPEEFLKEVCQIILHISAAQGRTFIRAVGEAGLIDNLCSLLEVAESDVKMEVACAKFDIKMEAACAIYNCVNLFL</sequence>
<keyword evidence="3" id="KW-0653">Protein transport</keyword>
<evidence type="ECO:0000313" key="5">
    <source>
        <dbReference type="Proteomes" id="UP001237642"/>
    </source>
</evidence>
<dbReference type="Gene3D" id="1.25.10.10">
    <property type="entry name" value="Leucine-rich Repeat Variant"/>
    <property type="match status" value="1"/>
</dbReference>
<dbReference type="EMBL" id="JAUIZM010000011">
    <property type="protein sequence ID" value="KAK1358535.1"/>
    <property type="molecule type" value="Genomic_DNA"/>
</dbReference>
<proteinExistence type="inferred from homology"/>
<keyword evidence="2" id="KW-0813">Transport</keyword>
<evidence type="ECO:0000256" key="1">
    <source>
        <dbReference type="ARBA" id="ARBA00010394"/>
    </source>
</evidence>
<comment type="similarity">
    <text evidence="1">Belongs to the importin alpha family.</text>
</comment>
<dbReference type="AlphaFoldDB" id="A0AAD8H083"/>
<evidence type="ECO:0000256" key="2">
    <source>
        <dbReference type="ARBA" id="ARBA00022448"/>
    </source>
</evidence>
<gene>
    <name evidence="4" type="ORF">POM88_051791</name>
</gene>
<dbReference type="InterPro" id="IPR011989">
    <property type="entry name" value="ARM-like"/>
</dbReference>
<evidence type="ECO:0000256" key="3">
    <source>
        <dbReference type="ARBA" id="ARBA00022927"/>
    </source>
</evidence>
<name>A0AAD8H083_9APIA</name>
<protein>
    <submittedName>
        <fullName evidence="4">Uncharacterized protein</fullName>
    </submittedName>
</protein>
<dbReference type="GO" id="GO:0015031">
    <property type="term" value="P:protein transport"/>
    <property type="evidence" value="ECO:0007669"/>
    <property type="project" value="UniProtKB-KW"/>
</dbReference>
<accession>A0AAD8H083</accession>
<reference evidence="4" key="2">
    <citation type="submission" date="2023-05" db="EMBL/GenBank/DDBJ databases">
        <authorList>
            <person name="Schelkunov M.I."/>
        </authorList>
    </citation>
    <scope>NUCLEOTIDE SEQUENCE</scope>
    <source>
        <strain evidence="4">Hsosn_3</strain>
        <tissue evidence="4">Leaf</tissue>
    </source>
</reference>
<dbReference type="InterPro" id="IPR016024">
    <property type="entry name" value="ARM-type_fold"/>
</dbReference>
<evidence type="ECO:0000313" key="4">
    <source>
        <dbReference type="EMBL" id="KAK1358535.1"/>
    </source>
</evidence>
<dbReference type="PANTHER" id="PTHR23316">
    <property type="entry name" value="IMPORTIN ALPHA"/>
    <property type="match status" value="1"/>
</dbReference>
<organism evidence="4 5">
    <name type="scientific">Heracleum sosnowskyi</name>
    <dbReference type="NCBI Taxonomy" id="360622"/>
    <lineage>
        <taxon>Eukaryota</taxon>
        <taxon>Viridiplantae</taxon>
        <taxon>Streptophyta</taxon>
        <taxon>Embryophyta</taxon>
        <taxon>Tracheophyta</taxon>
        <taxon>Spermatophyta</taxon>
        <taxon>Magnoliopsida</taxon>
        <taxon>eudicotyledons</taxon>
        <taxon>Gunneridae</taxon>
        <taxon>Pentapetalae</taxon>
        <taxon>asterids</taxon>
        <taxon>campanulids</taxon>
        <taxon>Apiales</taxon>
        <taxon>Apiaceae</taxon>
        <taxon>Apioideae</taxon>
        <taxon>apioid superclade</taxon>
        <taxon>Tordylieae</taxon>
        <taxon>Tordyliinae</taxon>
        <taxon>Heracleum</taxon>
    </lineage>
</organism>